<keyword evidence="2" id="KW-0479">Metal-binding</keyword>
<dbReference type="PROSITE" id="PS00108">
    <property type="entry name" value="PROTEIN_KINASE_ST"/>
    <property type="match status" value="1"/>
</dbReference>
<sequence>MYHVVELHFRYREAMRIKYLPTVFDNLSEYDEAVLTSTGWEPNMDVTNTERSALLDNRRHWKRLGKGREGETFTFNNTVIKVYDEESSPFRNCMLSTEGPPRRWPTEIPISLVMGGYEGSPSPPGNNPNKEMFVPVKDYFLATADPLQPPKWHLVTPFLKSGTLKNLAKKLRASGDAGGGLSHRELDRAFRPSFESLLAALEDLHEAHNLCHDDVKLDNVFVGSESDPGRWKLGDLGNAREPGHPYHATVLWTDDTPQLRDCRANDALRLTRVYLQFLRRAGGDPGAFDEALFRGVEAFSRLYWAVARAAPAAPATAAQVAQLSRDYPPLGREGEAVPWMKTQPADVGGSRGWAPAAEAVFGWKWSLASAVKRELRVGAKEGSEEKCVVVVILLFNAASPRTFINVGATLTSQEVAGYLYRIHQVASTRRAAKQARRATEEAPSIPHDDDVSSQRLLTSAPQSRGPASPSSRVDYRDGWEEMDRHLEQIPKDVVFIALEAFWRKFPELRVIHPSSFMQSFRSTCPRECKALLATVLAMTKTQNPDSDRLRTQLLYASERVAPFPLEISHLKESDSLTPAIETRTFWACFIMDCMVSSGTYNPRVLPKPEMAKLNVPRPPTSTEFALGAASPAQSEQSGESPASNGPSTSVYLGLDQSFGIMADGFDIYSDIMAFVFNDGRRAPGMCRPESCPWVPTSPVACSRRKLEDWRLKQHHRLHYPDNSVVAHATLGYGESFVYLNLLYYQSIMMLRREYIPFLPTIDMTPQGPIDPPTLEAEAPPGWWEQSAKELFESAAHLAGILQEASECGVAVMTPFAGFCAFSSCYMNLYGFRFPRMTCGHGPRAEELMNSSIEYLKRFREVWDLGDGWLKTIQNGSLMYQRATSDIQRYRGRSRFNFNVLHQSVHEFRVVDRSAQHLEEINNAERSSIGAADGDVLTDKQQNNSNGLSAQILIDARGTMDDQGLWPNWWSMLEDVDTSELFTLT</sequence>
<dbReference type="GO" id="GO:0004672">
    <property type="term" value="F:protein kinase activity"/>
    <property type="evidence" value="ECO:0007669"/>
    <property type="project" value="InterPro"/>
</dbReference>
<evidence type="ECO:0000256" key="5">
    <source>
        <dbReference type="ARBA" id="ARBA00023242"/>
    </source>
</evidence>
<evidence type="ECO:0000256" key="3">
    <source>
        <dbReference type="ARBA" id="ARBA00023015"/>
    </source>
</evidence>
<dbReference type="SUPFAM" id="SSF56112">
    <property type="entry name" value="Protein kinase-like (PK-like)"/>
    <property type="match status" value="1"/>
</dbReference>
<reference evidence="8" key="1">
    <citation type="journal article" date="2014" name="Genome Announc.">
        <title>Draft genome sequence of Colletotrichum sublineola, a destructive pathogen of cultivated sorghum.</title>
        <authorList>
            <person name="Baroncelli R."/>
            <person name="Sanz-Martin J.M."/>
            <person name="Rech G.E."/>
            <person name="Sukno S.A."/>
            <person name="Thon M.R."/>
        </authorList>
    </citation>
    <scope>NUCLEOTIDE SEQUENCE [LARGE SCALE GENOMIC DNA]</scope>
    <source>
        <strain evidence="8">TX430BB</strain>
    </source>
</reference>
<dbReference type="InterPro" id="IPR050815">
    <property type="entry name" value="TF_fung"/>
</dbReference>
<comment type="caution">
    <text evidence="7">The sequence shown here is derived from an EMBL/GenBank/DDBJ whole genome shotgun (WGS) entry which is preliminary data.</text>
</comment>
<dbReference type="EMBL" id="JMSE01001507">
    <property type="protein sequence ID" value="KDN60471.1"/>
    <property type="molecule type" value="Genomic_DNA"/>
</dbReference>
<dbReference type="GO" id="GO:0046872">
    <property type="term" value="F:metal ion binding"/>
    <property type="evidence" value="ECO:0007669"/>
    <property type="project" value="UniProtKB-KW"/>
</dbReference>
<dbReference type="InterPro" id="IPR008271">
    <property type="entry name" value="Ser/Thr_kinase_AS"/>
</dbReference>
<evidence type="ECO:0000256" key="2">
    <source>
        <dbReference type="ARBA" id="ARBA00022723"/>
    </source>
</evidence>
<keyword evidence="3" id="KW-0805">Transcription regulation</keyword>
<comment type="subcellular location">
    <subcellularLocation>
        <location evidence="1">Nucleus</location>
    </subcellularLocation>
</comment>
<keyword evidence="8" id="KW-1185">Reference proteome</keyword>
<dbReference type="HOGENOM" id="CLU_302854_0_0_1"/>
<dbReference type="Proteomes" id="UP000027238">
    <property type="component" value="Unassembled WGS sequence"/>
</dbReference>
<dbReference type="STRING" id="1173701.A0A066X3Z0"/>
<evidence type="ECO:0000256" key="4">
    <source>
        <dbReference type="ARBA" id="ARBA00023163"/>
    </source>
</evidence>
<keyword evidence="5" id="KW-0539">Nucleus</keyword>
<dbReference type="PANTHER" id="PTHR47338:SF19">
    <property type="entry name" value="ZN(II)2CYS6 TRANSCRIPTION FACTOR (EUROFUNG)"/>
    <property type="match status" value="1"/>
</dbReference>
<proteinExistence type="predicted"/>
<accession>A0A066X3Z0</accession>
<dbReference type="CDD" id="cd12148">
    <property type="entry name" value="fungal_TF_MHR"/>
    <property type="match status" value="1"/>
</dbReference>
<evidence type="ECO:0000313" key="8">
    <source>
        <dbReference type="Proteomes" id="UP000027238"/>
    </source>
</evidence>
<dbReference type="InterPro" id="IPR011009">
    <property type="entry name" value="Kinase-like_dom_sf"/>
</dbReference>
<dbReference type="Gene3D" id="1.10.510.10">
    <property type="entry name" value="Transferase(Phosphotransferase) domain 1"/>
    <property type="match status" value="1"/>
</dbReference>
<organism evidence="7 8">
    <name type="scientific">Colletotrichum sublineola</name>
    <name type="common">Sorghum anthracnose fungus</name>
    <dbReference type="NCBI Taxonomy" id="1173701"/>
    <lineage>
        <taxon>Eukaryota</taxon>
        <taxon>Fungi</taxon>
        <taxon>Dikarya</taxon>
        <taxon>Ascomycota</taxon>
        <taxon>Pezizomycotina</taxon>
        <taxon>Sordariomycetes</taxon>
        <taxon>Hypocreomycetidae</taxon>
        <taxon>Glomerellales</taxon>
        <taxon>Glomerellaceae</taxon>
        <taxon>Colletotrichum</taxon>
        <taxon>Colletotrichum graminicola species complex</taxon>
    </lineage>
</organism>
<dbReference type="eggNOG" id="ENOG502QS5N">
    <property type="taxonomic scope" value="Eukaryota"/>
</dbReference>
<dbReference type="PANTHER" id="PTHR47338">
    <property type="entry name" value="ZN(II)2CYS6 TRANSCRIPTION FACTOR (EUROFUNG)-RELATED"/>
    <property type="match status" value="1"/>
</dbReference>
<feature type="region of interest" description="Disordered" evidence="6">
    <location>
        <begin position="616"/>
        <end position="646"/>
    </location>
</feature>
<evidence type="ECO:0000313" key="7">
    <source>
        <dbReference type="EMBL" id="KDN60471.1"/>
    </source>
</evidence>
<feature type="compositionally biased region" description="Polar residues" evidence="6">
    <location>
        <begin position="631"/>
        <end position="646"/>
    </location>
</feature>
<dbReference type="OrthoDB" id="5370478at2759"/>
<name>A0A066X3Z0_COLSU</name>
<dbReference type="GO" id="GO:0000981">
    <property type="term" value="F:DNA-binding transcription factor activity, RNA polymerase II-specific"/>
    <property type="evidence" value="ECO:0007669"/>
    <property type="project" value="InterPro"/>
</dbReference>
<gene>
    <name evidence="7" type="ORF">CSUB01_06031</name>
</gene>
<protein>
    <submittedName>
        <fullName evidence="7">Putative fungal specific transcription factor domain-containing protein</fullName>
    </submittedName>
</protein>
<dbReference type="GO" id="GO:0005634">
    <property type="term" value="C:nucleus"/>
    <property type="evidence" value="ECO:0007669"/>
    <property type="project" value="UniProtKB-SubCell"/>
</dbReference>
<keyword evidence="4" id="KW-0804">Transcription</keyword>
<evidence type="ECO:0000256" key="6">
    <source>
        <dbReference type="SAM" id="MobiDB-lite"/>
    </source>
</evidence>
<feature type="compositionally biased region" description="Polar residues" evidence="6">
    <location>
        <begin position="453"/>
        <end position="462"/>
    </location>
</feature>
<evidence type="ECO:0000256" key="1">
    <source>
        <dbReference type="ARBA" id="ARBA00004123"/>
    </source>
</evidence>
<feature type="region of interest" description="Disordered" evidence="6">
    <location>
        <begin position="431"/>
        <end position="474"/>
    </location>
</feature>
<dbReference type="AlphaFoldDB" id="A0A066X3Z0"/>